<sequence length="113" mass="11550">MLNTVPVGYVQGTADGIAAPAEGRTTYHLTAGTPKAFIQVAGTSHYGITDVQNPAGAAPDTSAQTLGQGAGVETIARWSGQWLLAQLGDAAAKRYVYTTGDAADPNVMVTSVK</sequence>
<protein>
    <submittedName>
        <fullName evidence="1">Uncharacterized protein</fullName>
    </submittedName>
</protein>
<dbReference type="EMBL" id="AP023356">
    <property type="protein sequence ID" value="BCJ40266.1"/>
    <property type="molecule type" value="Genomic_DNA"/>
</dbReference>
<accession>A0ABM7LLX8</accession>
<organism evidence="1 2">
    <name type="scientific">Actinoplanes ianthinogenes</name>
    <dbReference type="NCBI Taxonomy" id="122358"/>
    <lineage>
        <taxon>Bacteria</taxon>
        <taxon>Bacillati</taxon>
        <taxon>Actinomycetota</taxon>
        <taxon>Actinomycetes</taxon>
        <taxon>Micromonosporales</taxon>
        <taxon>Micromonosporaceae</taxon>
        <taxon>Actinoplanes</taxon>
    </lineage>
</organism>
<proteinExistence type="predicted"/>
<dbReference type="RefSeq" id="WP_189331085.1">
    <property type="nucleotide sequence ID" value="NZ_AP023356.1"/>
</dbReference>
<dbReference type="InterPro" id="IPR029058">
    <property type="entry name" value="AB_hydrolase_fold"/>
</dbReference>
<evidence type="ECO:0000313" key="2">
    <source>
        <dbReference type="Proteomes" id="UP000676967"/>
    </source>
</evidence>
<evidence type="ECO:0000313" key="1">
    <source>
        <dbReference type="EMBL" id="BCJ40266.1"/>
    </source>
</evidence>
<name>A0ABM7LLX8_9ACTN</name>
<keyword evidence="2" id="KW-1185">Reference proteome</keyword>
<dbReference type="Proteomes" id="UP000676967">
    <property type="component" value="Chromosome"/>
</dbReference>
<dbReference type="Gene3D" id="3.40.50.1820">
    <property type="entry name" value="alpha/beta hydrolase"/>
    <property type="match status" value="1"/>
</dbReference>
<reference evidence="1 2" key="1">
    <citation type="submission" date="2020-08" db="EMBL/GenBank/DDBJ databases">
        <title>Whole genome shotgun sequence of Actinoplanes ianthinogenes NBRC 13996.</title>
        <authorList>
            <person name="Komaki H."/>
            <person name="Tamura T."/>
        </authorList>
    </citation>
    <scope>NUCLEOTIDE SEQUENCE [LARGE SCALE GENOMIC DNA]</scope>
    <source>
        <strain evidence="1 2">NBRC 13996</strain>
    </source>
</reference>
<gene>
    <name evidence="1" type="ORF">Aiant_09230</name>
</gene>